<name>A0A5J4YZC4_PORPP</name>
<keyword evidence="2" id="KW-1133">Transmembrane helix</keyword>
<comment type="caution">
    <text evidence="3">The sequence shown here is derived from an EMBL/GenBank/DDBJ whole genome shotgun (WGS) entry which is preliminary data.</text>
</comment>
<feature type="transmembrane region" description="Helical" evidence="2">
    <location>
        <begin position="67"/>
        <end position="84"/>
    </location>
</feature>
<dbReference type="EMBL" id="VRMN01000002">
    <property type="protein sequence ID" value="KAA8496475.1"/>
    <property type="molecule type" value="Genomic_DNA"/>
</dbReference>
<evidence type="ECO:0000313" key="4">
    <source>
        <dbReference type="Proteomes" id="UP000324585"/>
    </source>
</evidence>
<feature type="transmembrane region" description="Helical" evidence="2">
    <location>
        <begin position="37"/>
        <end position="55"/>
    </location>
</feature>
<protein>
    <submittedName>
        <fullName evidence="3">Uncharacterized protein</fullName>
    </submittedName>
</protein>
<evidence type="ECO:0000256" key="1">
    <source>
        <dbReference type="SAM" id="MobiDB-lite"/>
    </source>
</evidence>
<evidence type="ECO:0000313" key="3">
    <source>
        <dbReference type="EMBL" id="KAA8496475.1"/>
    </source>
</evidence>
<keyword evidence="4" id="KW-1185">Reference proteome</keyword>
<feature type="region of interest" description="Disordered" evidence="1">
    <location>
        <begin position="1"/>
        <end position="31"/>
    </location>
</feature>
<sequence>MSEESSSAPTGPTKPAGSRYQTPPDVYKPHRKPRMDLLYIPLAYGCTIPLMRFALQNRLSTPQLYKVYLGTVFLALGHAAWVTAKDSTV</sequence>
<gene>
    <name evidence="3" type="ORF">FVE85_0204</name>
</gene>
<evidence type="ECO:0000256" key="2">
    <source>
        <dbReference type="SAM" id="Phobius"/>
    </source>
</evidence>
<dbReference type="AlphaFoldDB" id="A0A5J4YZC4"/>
<feature type="compositionally biased region" description="Polar residues" evidence="1">
    <location>
        <begin position="1"/>
        <end position="10"/>
    </location>
</feature>
<keyword evidence="2" id="KW-0812">Transmembrane</keyword>
<dbReference type="Proteomes" id="UP000324585">
    <property type="component" value="Unassembled WGS sequence"/>
</dbReference>
<proteinExistence type="predicted"/>
<keyword evidence="2" id="KW-0472">Membrane</keyword>
<accession>A0A5J4YZC4</accession>
<organism evidence="3 4">
    <name type="scientific">Porphyridium purpureum</name>
    <name type="common">Red alga</name>
    <name type="synonym">Porphyridium cruentum</name>
    <dbReference type="NCBI Taxonomy" id="35688"/>
    <lineage>
        <taxon>Eukaryota</taxon>
        <taxon>Rhodophyta</taxon>
        <taxon>Bangiophyceae</taxon>
        <taxon>Porphyridiales</taxon>
        <taxon>Porphyridiaceae</taxon>
        <taxon>Porphyridium</taxon>
    </lineage>
</organism>
<reference evidence="4" key="1">
    <citation type="journal article" date="2019" name="Nat. Commun.">
        <title>Expansion of phycobilisome linker gene families in mesophilic red algae.</title>
        <authorList>
            <person name="Lee J."/>
            <person name="Kim D."/>
            <person name="Bhattacharya D."/>
            <person name="Yoon H.S."/>
        </authorList>
    </citation>
    <scope>NUCLEOTIDE SEQUENCE [LARGE SCALE GENOMIC DNA]</scope>
    <source>
        <strain evidence="4">CCMP 1328</strain>
    </source>
</reference>